<evidence type="ECO:0000256" key="1">
    <source>
        <dbReference type="ARBA" id="ARBA00006926"/>
    </source>
</evidence>
<evidence type="ECO:0000256" key="5">
    <source>
        <dbReference type="RuleBase" id="RU000499"/>
    </source>
</evidence>
<evidence type="ECO:0000256" key="3">
    <source>
        <dbReference type="ARBA" id="ARBA00023002"/>
    </source>
</evidence>
<evidence type="ECO:0000313" key="9">
    <source>
        <dbReference type="Proteomes" id="UP001156881"/>
    </source>
</evidence>
<dbReference type="InterPro" id="IPR000889">
    <property type="entry name" value="Glutathione_peroxidase"/>
</dbReference>
<dbReference type="Gene3D" id="3.40.30.10">
    <property type="entry name" value="Glutaredoxin"/>
    <property type="match status" value="1"/>
</dbReference>
<dbReference type="Pfam" id="PF00255">
    <property type="entry name" value="GSHPx"/>
    <property type="match status" value="1"/>
</dbReference>
<evidence type="ECO:0000313" key="7">
    <source>
        <dbReference type="EMBL" id="MBB3901200.1"/>
    </source>
</evidence>
<keyword evidence="3 5" id="KW-0560">Oxidoreductase</keyword>
<keyword evidence="9" id="KW-1185">Reference proteome</keyword>
<organism evidence="7 8">
    <name type="scientific">Methylobacterium brachythecii</name>
    <dbReference type="NCBI Taxonomy" id="1176177"/>
    <lineage>
        <taxon>Bacteria</taxon>
        <taxon>Pseudomonadati</taxon>
        <taxon>Pseudomonadota</taxon>
        <taxon>Alphaproteobacteria</taxon>
        <taxon>Hyphomicrobiales</taxon>
        <taxon>Methylobacteriaceae</taxon>
        <taxon>Methylobacterium</taxon>
    </lineage>
</organism>
<name>A0A7W6AGV8_9HYPH</name>
<reference evidence="6" key="1">
    <citation type="journal article" date="2014" name="Int. J. Syst. Evol. Microbiol.">
        <title>Complete genome of a new Firmicutes species belonging to the dominant human colonic microbiota ('Ruminococcus bicirculans') reveals two chromosomes and a selective capacity to utilize plant glucans.</title>
        <authorList>
            <consortium name="NISC Comparative Sequencing Program"/>
            <person name="Wegmann U."/>
            <person name="Louis P."/>
            <person name="Goesmann A."/>
            <person name="Henrissat B."/>
            <person name="Duncan S.H."/>
            <person name="Flint H.J."/>
        </authorList>
    </citation>
    <scope>NUCLEOTIDE SEQUENCE</scope>
    <source>
        <strain evidence="6">NBRC 107710</strain>
    </source>
</reference>
<evidence type="ECO:0000313" key="6">
    <source>
        <dbReference type="EMBL" id="GLS44617.1"/>
    </source>
</evidence>
<dbReference type="PRINTS" id="PR01011">
    <property type="entry name" value="GLUTPROXDASE"/>
</dbReference>
<dbReference type="PROSITE" id="PS00460">
    <property type="entry name" value="GLUTATHIONE_PEROXID_1"/>
    <property type="match status" value="1"/>
</dbReference>
<feature type="active site" evidence="4">
    <location>
        <position position="36"/>
    </location>
</feature>
<dbReference type="GO" id="GO:0034599">
    <property type="term" value="P:cellular response to oxidative stress"/>
    <property type="evidence" value="ECO:0007669"/>
    <property type="project" value="TreeGrafter"/>
</dbReference>
<dbReference type="PROSITE" id="PS51355">
    <property type="entry name" value="GLUTATHIONE_PEROXID_3"/>
    <property type="match status" value="1"/>
</dbReference>
<gene>
    <name evidence="6" type="ORF">GCM10007884_26050</name>
    <name evidence="7" type="ORF">GGR33_000680</name>
</gene>
<dbReference type="PIRSF" id="PIRSF000303">
    <property type="entry name" value="Glutathion_perox"/>
    <property type="match status" value="1"/>
</dbReference>
<reference evidence="7 8" key="3">
    <citation type="submission" date="2020-08" db="EMBL/GenBank/DDBJ databases">
        <title>Genomic Encyclopedia of Type Strains, Phase IV (KMG-IV): sequencing the most valuable type-strain genomes for metagenomic binning, comparative biology and taxonomic classification.</title>
        <authorList>
            <person name="Goeker M."/>
        </authorList>
    </citation>
    <scope>NUCLEOTIDE SEQUENCE [LARGE SCALE GENOMIC DNA]</scope>
    <source>
        <strain evidence="7 8">DSM 24105</strain>
    </source>
</reference>
<dbReference type="SUPFAM" id="SSF52833">
    <property type="entry name" value="Thioredoxin-like"/>
    <property type="match status" value="1"/>
</dbReference>
<keyword evidence="2 5" id="KW-0575">Peroxidase</keyword>
<dbReference type="GO" id="GO:0004601">
    <property type="term" value="F:peroxidase activity"/>
    <property type="evidence" value="ECO:0007669"/>
    <property type="project" value="UniProtKB-KW"/>
</dbReference>
<sequence length="165" mass="17918">MSGIYDFSPSDAGGAPHPLSQYRGRVLLIANTASKCGFTPQYEGLEALWRRHREAGLVVLGVPCNQFGAQEPGNAEEIARFCSLTYDVTFPVLAKVEVNGPAADPLFVRLKRERPGLFGSQSIKWNFTKFLVGRDGRVIARFAPKTKPADLERAVTAALAEPVAA</sequence>
<evidence type="ECO:0000256" key="4">
    <source>
        <dbReference type="PIRSR" id="PIRSR000303-1"/>
    </source>
</evidence>
<reference evidence="6" key="4">
    <citation type="submission" date="2023-01" db="EMBL/GenBank/DDBJ databases">
        <title>Draft genome sequence of Methylobacterium brachythecii strain NBRC 107710.</title>
        <authorList>
            <person name="Sun Q."/>
            <person name="Mori K."/>
        </authorList>
    </citation>
    <scope>NUCLEOTIDE SEQUENCE</scope>
    <source>
        <strain evidence="6">NBRC 107710</strain>
    </source>
</reference>
<comment type="similarity">
    <text evidence="1 5">Belongs to the glutathione peroxidase family.</text>
</comment>
<dbReference type="RefSeq" id="WP_183501945.1">
    <property type="nucleotide sequence ID" value="NZ_BSPG01000013.1"/>
</dbReference>
<dbReference type="InterPro" id="IPR036249">
    <property type="entry name" value="Thioredoxin-like_sf"/>
</dbReference>
<dbReference type="PANTHER" id="PTHR11592">
    <property type="entry name" value="GLUTATHIONE PEROXIDASE"/>
    <property type="match status" value="1"/>
</dbReference>
<dbReference type="InterPro" id="IPR029759">
    <property type="entry name" value="GPX_AS"/>
</dbReference>
<dbReference type="CDD" id="cd00340">
    <property type="entry name" value="GSH_Peroxidase"/>
    <property type="match status" value="1"/>
</dbReference>
<dbReference type="EMBL" id="JACIDN010000001">
    <property type="protein sequence ID" value="MBB3901200.1"/>
    <property type="molecule type" value="Genomic_DNA"/>
</dbReference>
<accession>A0A7W6AGV8</accession>
<evidence type="ECO:0000313" key="8">
    <source>
        <dbReference type="Proteomes" id="UP000517759"/>
    </source>
</evidence>
<dbReference type="FunFam" id="3.40.30.10:FF:000010">
    <property type="entry name" value="Glutathione peroxidase"/>
    <property type="match status" value="1"/>
</dbReference>
<dbReference type="Proteomes" id="UP001156881">
    <property type="component" value="Unassembled WGS sequence"/>
</dbReference>
<protein>
    <recommendedName>
        <fullName evidence="5">Glutathione peroxidase</fullName>
    </recommendedName>
</protein>
<dbReference type="EMBL" id="BSPG01000013">
    <property type="protein sequence ID" value="GLS44617.1"/>
    <property type="molecule type" value="Genomic_DNA"/>
</dbReference>
<evidence type="ECO:0000256" key="2">
    <source>
        <dbReference type="ARBA" id="ARBA00022559"/>
    </source>
</evidence>
<dbReference type="AlphaFoldDB" id="A0A7W6AGV8"/>
<dbReference type="PANTHER" id="PTHR11592:SF78">
    <property type="entry name" value="GLUTATHIONE PEROXIDASE"/>
    <property type="match status" value="1"/>
</dbReference>
<proteinExistence type="inferred from homology"/>
<comment type="caution">
    <text evidence="7">The sequence shown here is derived from an EMBL/GenBank/DDBJ whole genome shotgun (WGS) entry which is preliminary data.</text>
</comment>
<reference evidence="9" key="2">
    <citation type="journal article" date="2019" name="Int. J. Syst. Evol. Microbiol.">
        <title>The Global Catalogue of Microorganisms (GCM) 10K type strain sequencing project: providing services to taxonomists for standard genome sequencing and annotation.</title>
        <authorList>
            <consortium name="The Broad Institute Genomics Platform"/>
            <consortium name="The Broad Institute Genome Sequencing Center for Infectious Disease"/>
            <person name="Wu L."/>
            <person name="Ma J."/>
        </authorList>
    </citation>
    <scope>NUCLEOTIDE SEQUENCE [LARGE SCALE GENOMIC DNA]</scope>
    <source>
        <strain evidence="9">NBRC 107710</strain>
    </source>
</reference>
<dbReference type="Proteomes" id="UP000517759">
    <property type="component" value="Unassembled WGS sequence"/>
</dbReference>